<dbReference type="PROSITE" id="PS51186">
    <property type="entry name" value="GNAT"/>
    <property type="match status" value="1"/>
</dbReference>
<evidence type="ECO:0000313" key="2">
    <source>
        <dbReference type="EMBL" id="RED59433.1"/>
    </source>
</evidence>
<dbReference type="Pfam" id="PF13673">
    <property type="entry name" value="Acetyltransf_10"/>
    <property type="match status" value="1"/>
</dbReference>
<evidence type="ECO:0000313" key="3">
    <source>
        <dbReference type="Proteomes" id="UP000256977"/>
    </source>
</evidence>
<keyword evidence="2" id="KW-0808">Transferase</keyword>
<dbReference type="AlphaFoldDB" id="A0A3D9ICA3"/>
<dbReference type="RefSeq" id="WP_116064262.1">
    <property type="nucleotide sequence ID" value="NZ_QRDZ01000031.1"/>
</dbReference>
<feature type="domain" description="N-acetyltransferase" evidence="1">
    <location>
        <begin position="1"/>
        <end position="134"/>
    </location>
</feature>
<proteinExistence type="predicted"/>
<dbReference type="GO" id="GO:0016747">
    <property type="term" value="F:acyltransferase activity, transferring groups other than amino-acyl groups"/>
    <property type="evidence" value="ECO:0007669"/>
    <property type="project" value="InterPro"/>
</dbReference>
<name>A0A3D9ICA3_9BACL</name>
<comment type="caution">
    <text evidence="2">The sequence shown here is derived from an EMBL/GenBank/DDBJ whole genome shotgun (WGS) entry which is preliminary data.</text>
</comment>
<dbReference type="InterPro" id="IPR016181">
    <property type="entry name" value="Acyl_CoA_acyltransferase"/>
</dbReference>
<reference evidence="2 3" key="1">
    <citation type="submission" date="2018-07" db="EMBL/GenBank/DDBJ databases">
        <title>Genomic Encyclopedia of Type Strains, Phase III (KMG-III): the genomes of soil and plant-associated and newly described type strains.</title>
        <authorList>
            <person name="Whitman W."/>
        </authorList>
    </citation>
    <scope>NUCLEOTIDE SEQUENCE [LARGE SCALE GENOMIC DNA]</scope>
    <source>
        <strain evidence="2 3">CECT 7287</strain>
    </source>
</reference>
<dbReference type="Proteomes" id="UP000256977">
    <property type="component" value="Unassembled WGS sequence"/>
</dbReference>
<sequence length="134" mass="14768">MNLVHELPDARQYGELREAAGLAKIADSAAETALSRSLFGVCARDESGNLQGMGRVVGDGACHYQIVDLIVHPDSEGRPIAQQILQELTAYVERNAPEGASFFVISDLQMLKTYQESGFELIYPDFYGMSRKLK</sequence>
<dbReference type="InterPro" id="IPR000182">
    <property type="entry name" value="GNAT_dom"/>
</dbReference>
<dbReference type="EMBL" id="QRDZ01000031">
    <property type="protein sequence ID" value="RED59433.1"/>
    <property type="molecule type" value="Genomic_DNA"/>
</dbReference>
<dbReference type="Gene3D" id="3.40.630.30">
    <property type="match status" value="1"/>
</dbReference>
<dbReference type="SUPFAM" id="SSF55729">
    <property type="entry name" value="Acyl-CoA N-acyltransferases (Nat)"/>
    <property type="match status" value="1"/>
</dbReference>
<keyword evidence="3" id="KW-1185">Reference proteome</keyword>
<dbReference type="OrthoDB" id="9775804at2"/>
<protein>
    <submittedName>
        <fullName evidence="2">Acetyltransferase (GNAT) family protein</fullName>
    </submittedName>
</protein>
<organism evidence="2 3">
    <name type="scientific">Cohnella phaseoli</name>
    <dbReference type="NCBI Taxonomy" id="456490"/>
    <lineage>
        <taxon>Bacteria</taxon>
        <taxon>Bacillati</taxon>
        <taxon>Bacillota</taxon>
        <taxon>Bacilli</taxon>
        <taxon>Bacillales</taxon>
        <taxon>Paenibacillaceae</taxon>
        <taxon>Cohnella</taxon>
    </lineage>
</organism>
<gene>
    <name evidence="2" type="ORF">DFP98_13127</name>
</gene>
<evidence type="ECO:0000259" key="1">
    <source>
        <dbReference type="PROSITE" id="PS51186"/>
    </source>
</evidence>
<accession>A0A3D9ICA3</accession>